<organism evidence="2 3">
    <name type="scientific">Sphagnurus paluster</name>
    <dbReference type="NCBI Taxonomy" id="117069"/>
    <lineage>
        <taxon>Eukaryota</taxon>
        <taxon>Fungi</taxon>
        <taxon>Dikarya</taxon>
        <taxon>Basidiomycota</taxon>
        <taxon>Agaricomycotina</taxon>
        <taxon>Agaricomycetes</taxon>
        <taxon>Agaricomycetidae</taxon>
        <taxon>Agaricales</taxon>
        <taxon>Tricholomatineae</taxon>
        <taxon>Lyophyllaceae</taxon>
        <taxon>Sphagnurus</taxon>
    </lineage>
</organism>
<feature type="region of interest" description="Disordered" evidence="1">
    <location>
        <begin position="18"/>
        <end position="46"/>
    </location>
</feature>
<reference evidence="2" key="1">
    <citation type="submission" date="2021-02" db="EMBL/GenBank/DDBJ databases">
        <authorList>
            <person name="Nieuwenhuis M."/>
            <person name="Van De Peppel L.J.J."/>
        </authorList>
    </citation>
    <scope>NUCLEOTIDE SEQUENCE</scope>
    <source>
        <strain evidence="2">D49</strain>
    </source>
</reference>
<comment type="caution">
    <text evidence="2">The sequence shown here is derived from an EMBL/GenBank/DDBJ whole genome shotgun (WGS) entry which is preliminary data.</text>
</comment>
<gene>
    <name evidence="2" type="ORF">H0H81_012628</name>
</gene>
<evidence type="ECO:0000313" key="2">
    <source>
        <dbReference type="EMBL" id="KAG5633012.1"/>
    </source>
</evidence>
<evidence type="ECO:0000256" key="1">
    <source>
        <dbReference type="SAM" id="MobiDB-lite"/>
    </source>
</evidence>
<accession>A0A9P7FQF6</accession>
<protein>
    <submittedName>
        <fullName evidence="2">Uncharacterized protein</fullName>
    </submittedName>
</protein>
<feature type="non-terminal residue" evidence="2">
    <location>
        <position position="1"/>
    </location>
</feature>
<dbReference type="EMBL" id="JABCKI010010521">
    <property type="protein sequence ID" value="KAG5633012.1"/>
    <property type="molecule type" value="Genomic_DNA"/>
</dbReference>
<dbReference type="AlphaFoldDB" id="A0A9P7FQF6"/>
<evidence type="ECO:0000313" key="3">
    <source>
        <dbReference type="Proteomes" id="UP000717328"/>
    </source>
</evidence>
<feature type="compositionally biased region" description="Acidic residues" evidence="1">
    <location>
        <begin position="22"/>
        <end position="34"/>
    </location>
</feature>
<name>A0A9P7FQF6_9AGAR</name>
<proteinExistence type="predicted"/>
<dbReference type="Proteomes" id="UP000717328">
    <property type="component" value="Unassembled WGS sequence"/>
</dbReference>
<sequence length="54" mass="6109">PLIPPRPPLSIVEVFAGAQISSEEEDDDEEEADDPAPQINRTEKIRPVMLWNRP</sequence>
<reference evidence="2" key="2">
    <citation type="submission" date="2021-10" db="EMBL/GenBank/DDBJ databases">
        <title>Phylogenomics reveals ancestral predisposition of the termite-cultivated fungus Termitomyces towards a domesticated lifestyle.</title>
        <authorList>
            <person name="Auxier B."/>
            <person name="Grum-Grzhimaylo A."/>
            <person name="Cardenas M.E."/>
            <person name="Lodge J.D."/>
            <person name="Laessoe T."/>
            <person name="Pedersen O."/>
            <person name="Smith M.E."/>
            <person name="Kuyper T.W."/>
            <person name="Franco-Molano E.A."/>
            <person name="Baroni T.J."/>
            <person name="Aanen D.K."/>
        </authorList>
    </citation>
    <scope>NUCLEOTIDE SEQUENCE</scope>
    <source>
        <strain evidence="2">D49</strain>
    </source>
</reference>
<keyword evidence="3" id="KW-1185">Reference proteome</keyword>